<evidence type="ECO:0000313" key="4">
    <source>
        <dbReference type="Proteomes" id="UP001610444"/>
    </source>
</evidence>
<protein>
    <recommendedName>
        <fullName evidence="2">DUF6891 domain-containing protein</fullName>
    </recommendedName>
</protein>
<sequence length="270" mass="30455">MALPGLELGPVCEIAGMEMSRRHQDRIESDADIQRSIAWRVRSGFYTSDEIVEIVAQLLPHNQSQTSGQPHIAISQARRAIRPLLALEWARQVEHQQSWPRDQPTICDKIDKAFSSLQRNHGILARMNFTCCATCGIGEIAEDRDEDTRGYVFFHEQDMEGVAMDGRELSLVFGSFSRSEKKNRAVGEVIVRSLRRAGVKVEWEGEASKRIRVVCGEWRRRVPEDEEVEDVGDGDFDSECLSSGESESEVESDGVDDVEVKELELEASME</sequence>
<feature type="region of interest" description="Disordered" evidence="1">
    <location>
        <begin position="224"/>
        <end position="259"/>
    </location>
</feature>
<comment type="caution">
    <text evidence="3">The sequence shown here is derived from an EMBL/GenBank/DDBJ whole genome shotgun (WGS) entry which is preliminary data.</text>
</comment>
<dbReference type="EMBL" id="JBFXLR010000003">
    <property type="protein sequence ID" value="KAL2859627.1"/>
    <property type="molecule type" value="Genomic_DNA"/>
</dbReference>
<reference evidence="3 4" key="1">
    <citation type="submission" date="2024-07" db="EMBL/GenBank/DDBJ databases">
        <title>Section-level genome sequencing and comparative genomics of Aspergillus sections Usti and Cavernicolus.</title>
        <authorList>
            <consortium name="Lawrence Berkeley National Laboratory"/>
            <person name="Nybo J.L."/>
            <person name="Vesth T.C."/>
            <person name="Theobald S."/>
            <person name="Frisvad J.C."/>
            <person name="Larsen T.O."/>
            <person name="Kjaerboelling I."/>
            <person name="Rothschild-Mancinelli K."/>
            <person name="Lyhne E.K."/>
            <person name="Kogle M.E."/>
            <person name="Barry K."/>
            <person name="Clum A."/>
            <person name="Na H."/>
            <person name="Ledsgaard L."/>
            <person name="Lin J."/>
            <person name="Lipzen A."/>
            <person name="Kuo A."/>
            <person name="Riley R."/>
            <person name="Mondo S."/>
            <person name="LaButti K."/>
            <person name="Haridas S."/>
            <person name="Pangalinan J."/>
            <person name="Salamov A.A."/>
            <person name="Simmons B.A."/>
            <person name="Magnuson J.K."/>
            <person name="Chen J."/>
            <person name="Drula E."/>
            <person name="Henrissat B."/>
            <person name="Wiebenga A."/>
            <person name="Lubbers R.J."/>
            <person name="Gomes A.C."/>
            <person name="Macurrencykelacurrency M.R."/>
            <person name="Stajich J."/>
            <person name="Grigoriev I.V."/>
            <person name="Mortensen U.H."/>
            <person name="De vries R.P."/>
            <person name="Baker S.E."/>
            <person name="Andersen M.R."/>
        </authorList>
    </citation>
    <scope>NUCLEOTIDE SEQUENCE [LARGE SCALE GENOMIC DNA]</scope>
    <source>
        <strain evidence="3 4">CBS 756.74</strain>
    </source>
</reference>
<keyword evidence="4" id="KW-1185">Reference proteome</keyword>
<name>A0ABR4L521_9EURO</name>
<evidence type="ECO:0000256" key="1">
    <source>
        <dbReference type="SAM" id="MobiDB-lite"/>
    </source>
</evidence>
<dbReference type="InterPro" id="IPR054186">
    <property type="entry name" value="DUF6891"/>
</dbReference>
<feature type="compositionally biased region" description="Acidic residues" evidence="1">
    <location>
        <begin position="224"/>
        <end position="238"/>
    </location>
</feature>
<feature type="domain" description="DUF6891" evidence="2">
    <location>
        <begin position="30"/>
        <end position="221"/>
    </location>
</feature>
<dbReference type="GeneID" id="98151209"/>
<gene>
    <name evidence="3" type="ORF">BJX68DRAFT_117293</name>
</gene>
<accession>A0ABR4L521</accession>
<dbReference type="RefSeq" id="XP_070904561.1">
    <property type="nucleotide sequence ID" value="XM_071036045.1"/>
</dbReference>
<organism evidence="3 4">
    <name type="scientific">Aspergillus pseudodeflectus</name>
    <dbReference type="NCBI Taxonomy" id="176178"/>
    <lineage>
        <taxon>Eukaryota</taxon>
        <taxon>Fungi</taxon>
        <taxon>Dikarya</taxon>
        <taxon>Ascomycota</taxon>
        <taxon>Pezizomycotina</taxon>
        <taxon>Eurotiomycetes</taxon>
        <taxon>Eurotiomycetidae</taxon>
        <taxon>Eurotiales</taxon>
        <taxon>Aspergillaceae</taxon>
        <taxon>Aspergillus</taxon>
        <taxon>Aspergillus subgen. Nidulantes</taxon>
    </lineage>
</organism>
<feature type="compositionally biased region" description="Acidic residues" evidence="1">
    <location>
        <begin position="246"/>
        <end position="257"/>
    </location>
</feature>
<evidence type="ECO:0000259" key="2">
    <source>
        <dbReference type="Pfam" id="PF21831"/>
    </source>
</evidence>
<proteinExistence type="predicted"/>
<dbReference type="Pfam" id="PF21831">
    <property type="entry name" value="DUF6891"/>
    <property type="match status" value="1"/>
</dbReference>
<evidence type="ECO:0000313" key="3">
    <source>
        <dbReference type="EMBL" id="KAL2859627.1"/>
    </source>
</evidence>
<dbReference type="Proteomes" id="UP001610444">
    <property type="component" value="Unassembled WGS sequence"/>
</dbReference>